<sequence>MALNTVGLDYWLQWQVFVCALIIIIPLSVSLRITIKRGRKGDQQLKSCDLWLPCWKNLHPKWLLLYRVIAFCSMAFVLYHTVVSFGLFVFYFYTQWTFILVLFYFAIGIIVSARGCRIYSKKPFAQDVDRDMLLKKDRSENDSTTNINAVETKSSSGQEAGALENLMHSIYHACAGAVILTDLVFWFILVPLMSGKDFELTMLIGLMHSVNVVFLFLDSAFNSHPFPWSRFTYFVLWTGAYIIFQWTIHACGVTWWPYPFLELNTPWAPAWYLGMALFHIPCYGLYALLIKAKEFVFTRMFPHAYLSSRRSKWGSK</sequence>
<feature type="transmembrane region" description="Helical" evidence="1">
    <location>
        <begin position="200"/>
        <end position="221"/>
    </location>
</feature>
<comment type="caution">
    <text evidence="2">The sequence shown here is derived from an EMBL/GenBank/DDBJ whole genome shotgun (WGS) entry which is preliminary data.</text>
</comment>
<feature type="transmembrane region" description="Helical" evidence="1">
    <location>
        <begin position="12"/>
        <end position="35"/>
    </location>
</feature>
<feature type="transmembrane region" description="Helical" evidence="1">
    <location>
        <begin position="96"/>
        <end position="113"/>
    </location>
</feature>
<dbReference type="GO" id="GO:0016020">
    <property type="term" value="C:membrane"/>
    <property type="evidence" value="ECO:0007669"/>
    <property type="project" value="TreeGrafter"/>
</dbReference>
<evidence type="ECO:0000256" key="1">
    <source>
        <dbReference type="SAM" id="Phobius"/>
    </source>
</evidence>
<gene>
    <name evidence="2" type="ORF">POM88_022736</name>
</gene>
<accession>A0AAD8IHE7</accession>
<feature type="transmembrane region" description="Helical" evidence="1">
    <location>
        <begin position="170"/>
        <end position="194"/>
    </location>
</feature>
<reference evidence="2" key="2">
    <citation type="submission" date="2023-05" db="EMBL/GenBank/DDBJ databases">
        <authorList>
            <person name="Schelkunov M.I."/>
        </authorList>
    </citation>
    <scope>NUCLEOTIDE SEQUENCE</scope>
    <source>
        <strain evidence="2">Hsosn_3</strain>
        <tissue evidence="2">Leaf</tissue>
    </source>
</reference>
<keyword evidence="1" id="KW-0812">Transmembrane</keyword>
<keyword evidence="1" id="KW-1133">Transmembrane helix</keyword>
<dbReference type="Proteomes" id="UP001237642">
    <property type="component" value="Unassembled WGS sequence"/>
</dbReference>
<feature type="transmembrane region" description="Helical" evidence="1">
    <location>
        <begin position="233"/>
        <end position="258"/>
    </location>
</feature>
<keyword evidence="1" id="KW-0472">Membrane</keyword>
<evidence type="ECO:0000313" key="3">
    <source>
        <dbReference type="Proteomes" id="UP001237642"/>
    </source>
</evidence>
<dbReference type="PANTHER" id="PTHR12242">
    <property type="entry name" value="OS02G0130600 PROTEIN-RELATED"/>
    <property type="match status" value="1"/>
</dbReference>
<dbReference type="PANTHER" id="PTHR12242:SF38">
    <property type="entry name" value="TRANSMEMBRANE PROTEIN"/>
    <property type="match status" value="1"/>
</dbReference>
<name>A0AAD8IHE7_9APIA</name>
<evidence type="ECO:0000313" key="2">
    <source>
        <dbReference type="EMBL" id="KAK1385001.1"/>
    </source>
</evidence>
<reference evidence="2" key="1">
    <citation type="submission" date="2023-02" db="EMBL/GenBank/DDBJ databases">
        <title>Genome of toxic invasive species Heracleum sosnowskyi carries increased number of genes despite the absence of recent whole-genome duplications.</title>
        <authorList>
            <person name="Schelkunov M."/>
            <person name="Shtratnikova V."/>
            <person name="Makarenko M."/>
            <person name="Klepikova A."/>
            <person name="Omelchenko D."/>
            <person name="Novikova G."/>
            <person name="Obukhova E."/>
            <person name="Bogdanov V."/>
            <person name="Penin A."/>
            <person name="Logacheva M."/>
        </authorList>
    </citation>
    <scope>NUCLEOTIDE SEQUENCE</scope>
    <source>
        <strain evidence="2">Hsosn_3</strain>
        <tissue evidence="2">Leaf</tissue>
    </source>
</reference>
<feature type="transmembrane region" description="Helical" evidence="1">
    <location>
        <begin position="270"/>
        <end position="290"/>
    </location>
</feature>
<organism evidence="2 3">
    <name type="scientific">Heracleum sosnowskyi</name>
    <dbReference type="NCBI Taxonomy" id="360622"/>
    <lineage>
        <taxon>Eukaryota</taxon>
        <taxon>Viridiplantae</taxon>
        <taxon>Streptophyta</taxon>
        <taxon>Embryophyta</taxon>
        <taxon>Tracheophyta</taxon>
        <taxon>Spermatophyta</taxon>
        <taxon>Magnoliopsida</taxon>
        <taxon>eudicotyledons</taxon>
        <taxon>Gunneridae</taxon>
        <taxon>Pentapetalae</taxon>
        <taxon>asterids</taxon>
        <taxon>campanulids</taxon>
        <taxon>Apiales</taxon>
        <taxon>Apiaceae</taxon>
        <taxon>Apioideae</taxon>
        <taxon>apioid superclade</taxon>
        <taxon>Tordylieae</taxon>
        <taxon>Tordyliinae</taxon>
        <taxon>Heracleum</taxon>
    </lineage>
</organism>
<dbReference type="AlphaFoldDB" id="A0AAD8IHE7"/>
<protein>
    <submittedName>
        <fullName evidence="2">Androgen-induced protein</fullName>
    </submittedName>
</protein>
<dbReference type="EMBL" id="JAUIZM010000005">
    <property type="protein sequence ID" value="KAK1385001.1"/>
    <property type="molecule type" value="Genomic_DNA"/>
</dbReference>
<keyword evidence="3" id="KW-1185">Reference proteome</keyword>
<feature type="transmembrane region" description="Helical" evidence="1">
    <location>
        <begin position="64"/>
        <end position="90"/>
    </location>
</feature>
<proteinExistence type="predicted"/>